<dbReference type="Pfam" id="PF00328">
    <property type="entry name" value="His_Phos_2"/>
    <property type="match status" value="1"/>
</dbReference>
<dbReference type="PANTHER" id="PTHR11567:SF110">
    <property type="entry name" value="2-PHOSPHOXYLOSE PHOSPHATASE 1"/>
    <property type="match status" value="1"/>
</dbReference>
<dbReference type="OrthoDB" id="10257284at2759"/>
<protein>
    <recommendedName>
        <fullName evidence="4">Histidine acid phosphatase</fullName>
    </recommendedName>
</protein>
<dbReference type="GeneID" id="20805169"/>
<dbReference type="SUPFAM" id="SSF53254">
    <property type="entry name" value="Phosphoglycerate mutase-like"/>
    <property type="match status" value="1"/>
</dbReference>
<dbReference type="InterPro" id="IPR029033">
    <property type="entry name" value="His_PPase_superfam"/>
</dbReference>
<dbReference type="PROSITE" id="PS00778">
    <property type="entry name" value="HIS_ACID_PHOSPHAT_2"/>
    <property type="match status" value="1"/>
</dbReference>
<gene>
    <name evidence="3" type="ORF">H257_03173</name>
</gene>
<dbReference type="PANTHER" id="PTHR11567">
    <property type="entry name" value="ACID PHOSPHATASE-RELATED"/>
    <property type="match status" value="1"/>
</dbReference>
<dbReference type="GO" id="GO:0016791">
    <property type="term" value="F:phosphatase activity"/>
    <property type="evidence" value="ECO:0007669"/>
    <property type="project" value="TreeGrafter"/>
</dbReference>
<evidence type="ECO:0008006" key="4">
    <source>
        <dbReference type="Google" id="ProtNLM"/>
    </source>
</evidence>
<sequence>MELVHVLAVFRHGDRSPITGAVGTMLKMSEGDTAYWISQLASESSRRRLNALVAVHGSDSDAPPPMPGGVWPKGHLTEQGVADMERRGRAFRRRYQVFLANINIHDVVYATSTNIRRTILSAQSFLAGLCHDIVGLTSDNPFVLHTVDPKELTPILTGHDYRQGAQHAREVALSTLPGYKALEDAVKDVLGIRGVVNWASLREVLDCLQAHELPLPNGMTTAMYESIVRHAAWEWYMFYSDVQRGQRGFLLAMRTFQSLLSDAIEMAPQRRRLTLVSAHDNSLVALVCALQLHHSSGIIAPSYGSMLVVEVYRDNRDGSHHVDVHWDGKPLRFPNQTTSLVHIQVLHAAIASFVQAHSPAHSSI</sequence>
<dbReference type="RefSeq" id="XP_009825452.1">
    <property type="nucleotide sequence ID" value="XM_009827150.1"/>
</dbReference>
<dbReference type="InterPro" id="IPR050645">
    <property type="entry name" value="Histidine_acid_phosphatase"/>
</dbReference>
<evidence type="ECO:0000256" key="1">
    <source>
        <dbReference type="ARBA" id="ARBA00005375"/>
    </source>
</evidence>
<organism evidence="3">
    <name type="scientific">Aphanomyces astaci</name>
    <name type="common">Crayfish plague agent</name>
    <dbReference type="NCBI Taxonomy" id="112090"/>
    <lineage>
        <taxon>Eukaryota</taxon>
        <taxon>Sar</taxon>
        <taxon>Stramenopiles</taxon>
        <taxon>Oomycota</taxon>
        <taxon>Saprolegniomycetes</taxon>
        <taxon>Saprolegniales</taxon>
        <taxon>Verrucalvaceae</taxon>
        <taxon>Aphanomyces</taxon>
    </lineage>
</organism>
<evidence type="ECO:0000313" key="3">
    <source>
        <dbReference type="EMBL" id="ETV85434.1"/>
    </source>
</evidence>
<dbReference type="AlphaFoldDB" id="W4H2F2"/>
<name>W4H2F2_APHAT</name>
<evidence type="ECO:0000256" key="2">
    <source>
        <dbReference type="ARBA" id="ARBA00022801"/>
    </source>
</evidence>
<dbReference type="STRING" id="112090.W4H2F2"/>
<dbReference type="VEuPathDB" id="FungiDB:H257_03173"/>
<accession>W4H2F2</accession>
<proteinExistence type="inferred from homology"/>
<dbReference type="Gene3D" id="3.40.50.1240">
    <property type="entry name" value="Phosphoglycerate mutase-like"/>
    <property type="match status" value="1"/>
</dbReference>
<dbReference type="InterPro" id="IPR033379">
    <property type="entry name" value="Acid_Pase_AS"/>
</dbReference>
<keyword evidence="2" id="KW-0378">Hydrolase</keyword>
<dbReference type="InterPro" id="IPR000560">
    <property type="entry name" value="His_Pase_clade-2"/>
</dbReference>
<dbReference type="EMBL" id="KI913118">
    <property type="protein sequence ID" value="ETV85434.1"/>
    <property type="molecule type" value="Genomic_DNA"/>
</dbReference>
<comment type="similarity">
    <text evidence="1">Belongs to the histidine acid phosphatase family.</text>
</comment>
<dbReference type="PROSITE" id="PS00616">
    <property type="entry name" value="HIS_ACID_PHOSPHAT_1"/>
    <property type="match status" value="1"/>
</dbReference>
<reference evidence="3" key="1">
    <citation type="submission" date="2013-12" db="EMBL/GenBank/DDBJ databases">
        <title>The Genome Sequence of Aphanomyces astaci APO3.</title>
        <authorList>
            <consortium name="The Broad Institute Genomics Platform"/>
            <person name="Russ C."/>
            <person name="Tyler B."/>
            <person name="van West P."/>
            <person name="Dieguez-Uribeondo J."/>
            <person name="Young S.K."/>
            <person name="Zeng Q."/>
            <person name="Gargeya S."/>
            <person name="Fitzgerald M."/>
            <person name="Abouelleil A."/>
            <person name="Alvarado L."/>
            <person name="Chapman S.B."/>
            <person name="Gainer-Dewar J."/>
            <person name="Goldberg J."/>
            <person name="Griggs A."/>
            <person name="Gujja S."/>
            <person name="Hansen M."/>
            <person name="Howarth C."/>
            <person name="Imamovic A."/>
            <person name="Ireland A."/>
            <person name="Larimer J."/>
            <person name="McCowan C."/>
            <person name="Murphy C."/>
            <person name="Pearson M."/>
            <person name="Poon T.W."/>
            <person name="Priest M."/>
            <person name="Roberts A."/>
            <person name="Saif S."/>
            <person name="Shea T."/>
            <person name="Sykes S."/>
            <person name="Wortman J."/>
            <person name="Nusbaum C."/>
            <person name="Birren B."/>
        </authorList>
    </citation>
    <scope>NUCLEOTIDE SEQUENCE [LARGE SCALE GENOMIC DNA]</scope>
    <source>
        <strain evidence="3">APO3</strain>
    </source>
</reference>